<dbReference type="Proteomes" id="UP001151760">
    <property type="component" value="Unassembled WGS sequence"/>
</dbReference>
<dbReference type="InterPro" id="IPR002156">
    <property type="entry name" value="RNaseH_domain"/>
</dbReference>
<dbReference type="InterPro" id="IPR012337">
    <property type="entry name" value="RNaseH-like_sf"/>
</dbReference>
<accession>A0ABQ5IW53</accession>
<dbReference type="InterPro" id="IPR036397">
    <property type="entry name" value="RNaseH_sf"/>
</dbReference>
<evidence type="ECO:0000313" key="2">
    <source>
        <dbReference type="EMBL" id="GJU04462.1"/>
    </source>
</evidence>
<gene>
    <name evidence="2" type="ORF">Tco_1120892</name>
</gene>
<feature type="domain" description="Integrase catalytic" evidence="1">
    <location>
        <begin position="221"/>
        <end position="419"/>
    </location>
</feature>
<keyword evidence="2" id="KW-0808">Transferase</keyword>
<dbReference type="EMBL" id="BQNB010021251">
    <property type="protein sequence ID" value="GJU04462.1"/>
    <property type="molecule type" value="Genomic_DNA"/>
</dbReference>
<dbReference type="SUPFAM" id="SSF53098">
    <property type="entry name" value="Ribonuclease H-like"/>
    <property type="match status" value="2"/>
</dbReference>
<dbReference type="GO" id="GO:0003964">
    <property type="term" value="F:RNA-directed DNA polymerase activity"/>
    <property type="evidence" value="ECO:0007669"/>
    <property type="project" value="UniProtKB-KW"/>
</dbReference>
<dbReference type="PROSITE" id="PS50994">
    <property type="entry name" value="INTEGRASE"/>
    <property type="match status" value="1"/>
</dbReference>
<dbReference type="Pfam" id="PF17919">
    <property type="entry name" value="RT_RNaseH_2"/>
    <property type="match status" value="1"/>
</dbReference>
<sequence>MKHCIAELPMLTAPKPKEELIMYLYAAREAVSAVLLTKRDSQQMPIYFVSRALQAPKINYNSMEKLILALVHASRRLRRPRTSIRGQVLADFVTEKPGKDSPPTGIPVKEEIPKPWTLFTDRSSCLEGSGTALILTYLEGMEFTYALRFEINASNNEAEYEALVAGLRIAEQMGIKNLEAKVDSCLVANQINGSYVAKEQSMIQYLEKAKALISSFKKFSIEQVPRSENKKADALSKITSTSFAQLTKQVLVEVLKENSIEEKEILTVVEEEGHSWMTPLLEYLTDGTLPAERKKARAIIIKSRQYAVIGGVLYQIVSDNGKQFRDNPFKDWCDKLNIRQRFASVKHPQTNELVERANHSLGEGIKARLDEGSKNWIEEVSHVLWAHRTMIKTSNGDTSFSLTYDTKAVIPVEIGMPSLRCAEVDQILNDEALLLNLDILDEKREKAAIREAKSKAKMEKILQRQGPYEVVEALRKGEYKIRNGSGDILSRTWNVKDLKKWYL</sequence>
<name>A0ABQ5IW53_9ASTR</name>
<keyword evidence="2" id="KW-0548">Nucleotidyltransferase</keyword>
<dbReference type="InterPro" id="IPR001584">
    <property type="entry name" value="Integrase_cat-core"/>
</dbReference>
<dbReference type="SUPFAM" id="SSF56672">
    <property type="entry name" value="DNA/RNA polymerases"/>
    <property type="match status" value="1"/>
</dbReference>
<evidence type="ECO:0000259" key="1">
    <source>
        <dbReference type="PROSITE" id="PS50994"/>
    </source>
</evidence>
<proteinExistence type="predicted"/>
<dbReference type="InterPro" id="IPR043502">
    <property type="entry name" value="DNA/RNA_pol_sf"/>
</dbReference>
<dbReference type="InterPro" id="IPR041577">
    <property type="entry name" value="RT_RNaseH_2"/>
</dbReference>
<dbReference type="CDD" id="cd09279">
    <property type="entry name" value="RNase_HI_like"/>
    <property type="match status" value="1"/>
</dbReference>
<dbReference type="PANTHER" id="PTHR48475:SF2">
    <property type="entry name" value="RIBONUCLEASE H"/>
    <property type="match status" value="1"/>
</dbReference>
<organism evidence="2 3">
    <name type="scientific">Tanacetum coccineum</name>
    <dbReference type="NCBI Taxonomy" id="301880"/>
    <lineage>
        <taxon>Eukaryota</taxon>
        <taxon>Viridiplantae</taxon>
        <taxon>Streptophyta</taxon>
        <taxon>Embryophyta</taxon>
        <taxon>Tracheophyta</taxon>
        <taxon>Spermatophyta</taxon>
        <taxon>Magnoliopsida</taxon>
        <taxon>eudicotyledons</taxon>
        <taxon>Gunneridae</taxon>
        <taxon>Pentapetalae</taxon>
        <taxon>asterids</taxon>
        <taxon>campanulids</taxon>
        <taxon>Asterales</taxon>
        <taxon>Asteraceae</taxon>
        <taxon>Asteroideae</taxon>
        <taxon>Anthemideae</taxon>
        <taxon>Anthemidinae</taxon>
        <taxon>Tanacetum</taxon>
    </lineage>
</organism>
<dbReference type="Pfam" id="PF13456">
    <property type="entry name" value="RVT_3"/>
    <property type="match status" value="1"/>
</dbReference>
<dbReference type="PANTHER" id="PTHR48475">
    <property type="entry name" value="RIBONUCLEASE H"/>
    <property type="match status" value="1"/>
</dbReference>
<protein>
    <submittedName>
        <fullName evidence="2">Reverse transcriptase domain-containing protein</fullName>
    </submittedName>
</protein>
<keyword evidence="3" id="KW-1185">Reference proteome</keyword>
<reference evidence="2" key="1">
    <citation type="journal article" date="2022" name="Int. J. Mol. Sci.">
        <title>Draft Genome of Tanacetum Coccineum: Genomic Comparison of Closely Related Tanacetum-Family Plants.</title>
        <authorList>
            <person name="Yamashiro T."/>
            <person name="Shiraishi A."/>
            <person name="Nakayama K."/>
            <person name="Satake H."/>
        </authorList>
    </citation>
    <scope>NUCLEOTIDE SEQUENCE</scope>
</reference>
<dbReference type="Gene3D" id="3.30.420.10">
    <property type="entry name" value="Ribonuclease H-like superfamily/Ribonuclease H"/>
    <property type="match status" value="2"/>
</dbReference>
<keyword evidence="2" id="KW-0695">RNA-directed DNA polymerase</keyword>
<reference evidence="2" key="2">
    <citation type="submission" date="2022-01" db="EMBL/GenBank/DDBJ databases">
        <authorList>
            <person name="Yamashiro T."/>
            <person name="Shiraishi A."/>
            <person name="Satake H."/>
            <person name="Nakayama K."/>
        </authorList>
    </citation>
    <scope>NUCLEOTIDE SEQUENCE</scope>
</reference>
<comment type="caution">
    <text evidence="2">The sequence shown here is derived from an EMBL/GenBank/DDBJ whole genome shotgun (WGS) entry which is preliminary data.</text>
</comment>
<evidence type="ECO:0000313" key="3">
    <source>
        <dbReference type="Proteomes" id="UP001151760"/>
    </source>
</evidence>